<sequence length="61" mass="7517">MGIISRKWYRLQISEKWYNAYLNLSSFIFGFTSSPQRDSKYRNHEILNIYNYKIIKYCIKL</sequence>
<dbReference type="EMBL" id="FWDO01000003">
    <property type="protein sequence ID" value="SLM17379.1"/>
    <property type="molecule type" value="Genomic_DNA"/>
</dbReference>
<gene>
    <name evidence="1" type="ORF">SPIRO4BDMA_30016</name>
</gene>
<evidence type="ECO:0000313" key="1">
    <source>
        <dbReference type="EMBL" id="SLM17379.1"/>
    </source>
</evidence>
<proteinExistence type="predicted"/>
<name>A0A3P3XMZ5_9SPIR</name>
<reference evidence="1" key="1">
    <citation type="submission" date="2017-02" db="EMBL/GenBank/DDBJ databases">
        <authorList>
            <person name="Regsiter A."/>
            <person name="William W."/>
        </authorList>
    </citation>
    <scope>NUCLEOTIDE SEQUENCE</scope>
    <source>
        <strain evidence="1">BdmA 4</strain>
    </source>
</reference>
<protein>
    <submittedName>
        <fullName evidence="1">Uncharacterized protein</fullName>
    </submittedName>
</protein>
<organism evidence="1">
    <name type="scientific">uncultured spirochete</name>
    <dbReference type="NCBI Taxonomy" id="156406"/>
    <lineage>
        <taxon>Bacteria</taxon>
        <taxon>Pseudomonadati</taxon>
        <taxon>Spirochaetota</taxon>
        <taxon>Spirochaetia</taxon>
        <taxon>Spirochaetales</taxon>
        <taxon>environmental samples</taxon>
    </lineage>
</organism>
<accession>A0A3P3XMZ5</accession>
<dbReference type="AlphaFoldDB" id="A0A3P3XMZ5"/>